<organism evidence="2 3">
    <name type="scientific">Luteolibacter flavescens</name>
    <dbReference type="NCBI Taxonomy" id="1859460"/>
    <lineage>
        <taxon>Bacteria</taxon>
        <taxon>Pseudomonadati</taxon>
        <taxon>Verrucomicrobiota</taxon>
        <taxon>Verrucomicrobiia</taxon>
        <taxon>Verrucomicrobiales</taxon>
        <taxon>Verrucomicrobiaceae</taxon>
        <taxon>Luteolibacter</taxon>
    </lineage>
</organism>
<dbReference type="Proteomes" id="UP001207930">
    <property type="component" value="Unassembled WGS sequence"/>
</dbReference>
<gene>
    <name evidence="2" type="ORF">OKA04_24260</name>
</gene>
<dbReference type="EMBL" id="JAPDDS010000028">
    <property type="protein sequence ID" value="MCW1887873.1"/>
    <property type="molecule type" value="Genomic_DNA"/>
</dbReference>
<evidence type="ECO:0000313" key="3">
    <source>
        <dbReference type="Proteomes" id="UP001207930"/>
    </source>
</evidence>
<keyword evidence="1" id="KW-0732">Signal</keyword>
<feature type="signal peptide" evidence="1">
    <location>
        <begin position="1"/>
        <end position="30"/>
    </location>
</feature>
<evidence type="ECO:0000256" key="1">
    <source>
        <dbReference type="SAM" id="SignalP"/>
    </source>
</evidence>
<proteinExistence type="predicted"/>
<comment type="caution">
    <text evidence="2">The sequence shown here is derived from an EMBL/GenBank/DDBJ whole genome shotgun (WGS) entry which is preliminary data.</text>
</comment>
<name>A0ABT3FWD7_9BACT</name>
<evidence type="ECO:0000313" key="2">
    <source>
        <dbReference type="EMBL" id="MCW1887873.1"/>
    </source>
</evidence>
<feature type="chain" id="PRO_5045524833" description="PEP-CTERM sorting domain-containing protein" evidence="1">
    <location>
        <begin position="31"/>
        <end position="278"/>
    </location>
</feature>
<reference evidence="2 3" key="1">
    <citation type="submission" date="2022-10" db="EMBL/GenBank/DDBJ databases">
        <title>Luteolibacter flavescens strain MCCC 1K03193, whole genome shotgun sequencing project.</title>
        <authorList>
            <person name="Zhao G."/>
            <person name="Shen L."/>
        </authorList>
    </citation>
    <scope>NUCLEOTIDE SEQUENCE [LARGE SCALE GENOMIC DNA]</scope>
    <source>
        <strain evidence="2 3">MCCC 1K03193</strain>
    </source>
</reference>
<protein>
    <recommendedName>
        <fullName evidence="4">PEP-CTERM sorting domain-containing protein</fullName>
    </recommendedName>
</protein>
<accession>A0ABT3FWD7</accession>
<keyword evidence="3" id="KW-1185">Reference proteome</keyword>
<dbReference type="RefSeq" id="WP_264503829.1">
    <property type="nucleotide sequence ID" value="NZ_JAPDDS010000028.1"/>
</dbReference>
<sequence>MHRITTSPLPYLAALLAAITALLYQDKADAAIIVSYAEAPGQYNSTLSHTQVFDFNTLPTGDLTDVTWHTVGTYDHLTVRPADIYGGAGDPSGTQYALQGAGGVNTTTLHLDQATGYFGLWWSAGDNQNVLAFYSGETLVARFTTQTLLDAILPHTEYRGNPQTGSNSGGNYGEPYAFVNFYAQAGTTWDNIVFTNATGSGFESDNHTLRDHTWGAYQGEAGRVPGRHVALVDGEQITLLPADSNTGTGASQIPEPTALLLGTLALPLLGLRRRQSRH</sequence>
<evidence type="ECO:0008006" key="4">
    <source>
        <dbReference type="Google" id="ProtNLM"/>
    </source>
</evidence>